<keyword evidence="2" id="KW-1185">Reference proteome</keyword>
<reference evidence="2" key="1">
    <citation type="journal article" date="2023" name="G3 (Bethesda)">
        <title>Genome assembly and association tests identify interacting loci associated with vigor, precocity, and sex in interspecific pistachio rootstocks.</title>
        <authorList>
            <person name="Palmer W."/>
            <person name="Jacygrad E."/>
            <person name="Sagayaradj S."/>
            <person name="Cavanaugh K."/>
            <person name="Han R."/>
            <person name="Bertier L."/>
            <person name="Beede B."/>
            <person name="Kafkas S."/>
            <person name="Golino D."/>
            <person name="Preece J."/>
            <person name="Michelmore R."/>
        </authorList>
    </citation>
    <scope>NUCLEOTIDE SEQUENCE [LARGE SCALE GENOMIC DNA]</scope>
</reference>
<sequence>MYGSGGRCDRILWYGKGVKQLSYFRSESKFSDHRPVSALFSAQVEVMKSTNSRGVEIHTLLPSIIIPEKTGQEKTDEEEKSTLLSLIVKDMESSPTHIKNL</sequence>
<organism evidence="1 2">
    <name type="scientific">Pistacia atlantica</name>
    <dbReference type="NCBI Taxonomy" id="434234"/>
    <lineage>
        <taxon>Eukaryota</taxon>
        <taxon>Viridiplantae</taxon>
        <taxon>Streptophyta</taxon>
        <taxon>Embryophyta</taxon>
        <taxon>Tracheophyta</taxon>
        <taxon>Spermatophyta</taxon>
        <taxon>Magnoliopsida</taxon>
        <taxon>eudicotyledons</taxon>
        <taxon>Gunneridae</taxon>
        <taxon>Pentapetalae</taxon>
        <taxon>rosids</taxon>
        <taxon>malvids</taxon>
        <taxon>Sapindales</taxon>
        <taxon>Anacardiaceae</taxon>
        <taxon>Pistacia</taxon>
    </lineage>
</organism>
<name>A0ACC1BIR5_9ROSI</name>
<gene>
    <name evidence="1" type="ORF">Patl1_22050</name>
</gene>
<accession>A0ACC1BIR5</accession>
<proteinExistence type="predicted"/>
<dbReference type="EMBL" id="CM047900">
    <property type="protein sequence ID" value="KAJ0098746.1"/>
    <property type="molecule type" value="Genomic_DNA"/>
</dbReference>
<dbReference type="Proteomes" id="UP001164250">
    <property type="component" value="Chromosome 4"/>
</dbReference>
<evidence type="ECO:0000313" key="1">
    <source>
        <dbReference type="EMBL" id="KAJ0098746.1"/>
    </source>
</evidence>
<comment type="caution">
    <text evidence="1">The sequence shown here is derived from an EMBL/GenBank/DDBJ whole genome shotgun (WGS) entry which is preliminary data.</text>
</comment>
<protein>
    <submittedName>
        <fullName evidence="1">Uncharacterized protein</fullName>
    </submittedName>
</protein>
<evidence type="ECO:0000313" key="2">
    <source>
        <dbReference type="Proteomes" id="UP001164250"/>
    </source>
</evidence>